<sequence length="183" mass="20593">MIIRLALVVMVLGIAFLIWRNLGSRMEFRARQRQAWDEPLREGTATVLTASNAAWWWFAGLAAVEALIGRALFERMAAGETVGETFWHWILFLAVGAVAGRRAVQLSERVTVSWERIVSRNLLGQRYSLKLSEATGVSMDERTARIAFRGGRVLELSPWLEGRFWLGREINARLSPGRPAPTA</sequence>
<evidence type="ECO:0000313" key="3">
    <source>
        <dbReference type="Proteomes" id="UP000199118"/>
    </source>
</evidence>
<protein>
    <submittedName>
        <fullName evidence="2">Uncharacterized protein</fullName>
    </submittedName>
</protein>
<organism evidence="2 3">
    <name type="scientific">Albimonas donghaensis</name>
    <dbReference type="NCBI Taxonomy" id="356660"/>
    <lineage>
        <taxon>Bacteria</taxon>
        <taxon>Pseudomonadati</taxon>
        <taxon>Pseudomonadota</taxon>
        <taxon>Alphaproteobacteria</taxon>
        <taxon>Rhodobacterales</taxon>
        <taxon>Paracoccaceae</taxon>
        <taxon>Albimonas</taxon>
    </lineage>
</organism>
<dbReference type="RefSeq" id="WP_092681675.1">
    <property type="nucleotide sequence ID" value="NZ_FNMZ01000003.1"/>
</dbReference>
<dbReference type="OrthoDB" id="9833077at2"/>
<name>A0A1H2Z0T6_9RHOB</name>
<accession>A0A1H2Z0T6</accession>
<dbReference type="STRING" id="356660.SAMN05444336_103328"/>
<dbReference type="Proteomes" id="UP000199118">
    <property type="component" value="Unassembled WGS sequence"/>
</dbReference>
<feature type="transmembrane region" description="Helical" evidence="1">
    <location>
        <begin position="6"/>
        <end position="23"/>
    </location>
</feature>
<evidence type="ECO:0000256" key="1">
    <source>
        <dbReference type="SAM" id="Phobius"/>
    </source>
</evidence>
<keyword evidence="3" id="KW-1185">Reference proteome</keyword>
<keyword evidence="1" id="KW-0472">Membrane</keyword>
<evidence type="ECO:0000313" key="2">
    <source>
        <dbReference type="EMBL" id="SDX10956.1"/>
    </source>
</evidence>
<proteinExistence type="predicted"/>
<keyword evidence="1" id="KW-0812">Transmembrane</keyword>
<dbReference type="AlphaFoldDB" id="A0A1H2Z0T6"/>
<reference evidence="2 3" key="1">
    <citation type="submission" date="2016-10" db="EMBL/GenBank/DDBJ databases">
        <authorList>
            <person name="de Groot N.N."/>
        </authorList>
    </citation>
    <scope>NUCLEOTIDE SEQUENCE [LARGE SCALE GENOMIC DNA]</scope>
    <source>
        <strain evidence="2 3">DSM 17890</strain>
    </source>
</reference>
<dbReference type="EMBL" id="FNMZ01000003">
    <property type="protein sequence ID" value="SDX10956.1"/>
    <property type="molecule type" value="Genomic_DNA"/>
</dbReference>
<keyword evidence="1" id="KW-1133">Transmembrane helix</keyword>
<gene>
    <name evidence="2" type="ORF">SAMN05444336_103328</name>
</gene>